<dbReference type="Proteomes" id="UP000623440">
    <property type="component" value="Unassembled WGS sequence"/>
</dbReference>
<proteinExistence type="predicted"/>
<comment type="caution">
    <text evidence="1">The sequence shown here is derived from an EMBL/GenBank/DDBJ whole genome shotgun (WGS) entry which is preliminary data.</text>
</comment>
<name>A0ABR8DMA9_9NOSO</name>
<dbReference type="EMBL" id="JACJSI010000016">
    <property type="protein sequence ID" value="MBD2530066.1"/>
    <property type="molecule type" value="Genomic_DNA"/>
</dbReference>
<evidence type="ECO:0000313" key="1">
    <source>
        <dbReference type="EMBL" id="MBD2530066.1"/>
    </source>
</evidence>
<sequence>MAAISLADYDAVPIWHLGSYPFFGKGDGWLISSLENQDTGDNSFGDSSVVPI</sequence>
<accession>A0ABR8DMA9</accession>
<reference evidence="1 2" key="1">
    <citation type="journal article" date="2020" name="ISME J.">
        <title>Comparative genomics reveals insights into cyanobacterial evolution and habitat adaptation.</title>
        <authorList>
            <person name="Chen M.Y."/>
            <person name="Teng W.K."/>
            <person name="Zhao L."/>
            <person name="Hu C.X."/>
            <person name="Zhou Y.K."/>
            <person name="Han B.P."/>
            <person name="Song L.R."/>
            <person name="Shu W.S."/>
        </authorList>
    </citation>
    <scope>NUCLEOTIDE SEQUENCE [LARGE SCALE GENOMIC DNA]</scope>
    <source>
        <strain evidence="1 2">FACHB-838</strain>
    </source>
</reference>
<evidence type="ECO:0000313" key="2">
    <source>
        <dbReference type="Proteomes" id="UP000623440"/>
    </source>
</evidence>
<organism evidence="1 2">
    <name type="scientific">Nostoc flagelliforme FACHB-838</name>
    <dbReference type="NCBI Taxonomy" id="2692904"/>
    <lineage>
        <taxon>Bacteria</taxon>
        <taxon>Bacillati</taxon>
        <taxon>Cyanobacteriota</taxon>
        <taxon>Cyanophyceae</taxon>
        <taxon>Nostocales</taxon>
        <taxon>Nostocaceae</taxon>
        <taxon>Nostoc</taxon>
    </lineage>
</organism>
<gene>
    <name evidence="1" type="ORF">H6G97_10990</name>
</gene>
<keyword evidence="2" id="KW-1185">Reference proteome</keyword>
<protein>
    <submittedName>
        <fullName evidence="1">Uncharacterized protein</fullName>
    </submittedName>
</protein>